<dbReference type="InterPro" id="IPR036397">
    <property type="entry name" value="RNaseH_sf"/>
</dbReference>
<evidence type="ECO:0000256" key="2">
    <source>
        <dbReference type="ARBA" id="ARBA00022722"/>
    </source>
</evidence>
<dbReference type="OrthoDB" id="19944at2759"/>
<dbReference type="OMA" id="YMPLVNN"/>
<keyword evidence="2" id="KW-0540">Nuclease</keyword>
<dbReference type="GO" id="GO:0005739">
    <property type="term" value="C:mitochondrion"/>
    <property type="evidence" value="ECO:0007669"/>
    <property type="project" value="TreeGrafter"/>
</dbReference>
<dbReference type="CDD" id="cd06135">
    <property type="entry name" value="Orn"/>
    <property type="match status" value="1"/>
</dbReference>
<dbReference type="FunFam" id="3.30.420.10:FF:000003">
    <property type="entry name" value="Oligoribonuclease"/>
    <property type="match status" value="1"/>
</dbReference>
<evidence type="ECO:0000313" key="8">
    <source>
        <dbReference type="Proteomes" id="UP000002358"/>
    </source>
</evidence>
<dbReference type="NCBIfam" id="NF003765">
    <property type="entry name" value="PRK05359.1"/>
    <property type="match status" value="1"/>
</dbReference>
<dbReference type="Proteomes" id="UP000002358">
    <property type="component" value="Chromosome 2"/>
</dbReference>
<accession>A0A7M7HCF2</accession>
<reference evidence="7" key="1">
    <citation type="submission" date="2021-01" db="UniProtKB">
        <authorList>
            <consortium name="EnsemblMetazoa"/>
        </authorList>
    </citation>
    <scope>IDENTIFICATION</scope>
</reference>
<dbReference type="KEGG" id="nvi:103317892"/>
<gene>
    <name evidence="7" type="primary">103317892</name>
</gene>
<dbReference type="GO" id="GO:0003676">
    <property type="term" value="F:nucleic acid binding"/>
    <property type="evidence" value="ECO:0007669"/>
    <property type="project" value="InterPro"/>
</dbReference>
<dbReference type="AlphaFoldDB" id="A0A7M7HCF2"/>
<dbReference type="GO" id="GO:0000175">
    <property type="term" value="F:3'-5'-RNA exonuclease activity"/>
    <property type="evidence" value="ECO:0007669"/>
    <property type="project" value="InterPro"/>
</dbReference>
<name>A0A7M7HCF2_NASVI</name>
<dbReference type="Pfam" id="PF00929">
    <property type="entry name" value="RNase_T"/>
    <property type="match status" value="1"/>
</dbReference>
<keyword evidence="3" id="KW-0378">Hydrolase</keyword>
<dbReference type="InterPro" id="IPR013520">
    <property type="entry name" value="Ribonucl_H"/>
</dbReference>
<comment type="similarity">
    <text evidence="1">Belongs to the oligoribonuclease family.</text>
</comment>
<evidence type="ECO:0000256" key="1">
    <source>
        <dbReference type="ARBA" id="ARBA00009921"/>
    </source>
</evidence>
<sequence>MSILRSFSRCLKRFTQPAFSHYYCTNVPDSNADSEDVSVTQNRNGIVWIDMEMSGLDVDKNRILEIACLITDENLNVISDEFQAVLYQPDTELDTMNDWCQNNHGKTGLIDACKKSAETEDAVDINLLYFMMKYIPKGKCPLAGNSVYVDRLFLRKYMPVSNDYIHYRIIDVSSIKEVVKRWKPEMYSNIPKKEFNHRALDDIKESILELKFYKDNVFNASTKG</sequence>
<dbReference type="PANTHER" id="PTHR11046">
    <property type="entry name" value="OLIGORIBONUCLEASE, MITOCHONDRIAL"/>
    <property type="match status" value="1"/>
</dbReference>
<keyword evidence="8" id="KW-1185">Reference proteome</keyword>
<evidence type="ECO:0000256" key="5">
    <source>
        <dbReference type="ARBA" id="ARBA00072681"/>
    </source>
</evidence>
<organism evidence="7 8">
    <name type="scientific">Nasonia vitripennis</name>
    <name type="common">Parasitic wasp</name>
    <dbReference type="NCBI Taxonomy" id="7425"/>
    <lineage>
        <taxon>Eukaryota</taxon>
        <taxon>Metazoa</taxon>
        <taxon>Ecdysozoa</taxon>
        <taxon>Arthropoda</taxon>
        <taxon>Hexapoda</taxon>
        <taxon>Insecta</taxon>
        <taxon>Pterygota</taxon>
        <taxon>Neoptera</taxon>
        <taxon>Endopterygota</taxon>
        <taxon>Hymenoptera</taxon>
        <taxon>Apocrita</taxon>
        <taxon>Proctotrupomorpha</taxon>
        <taxon>Chalcidoidea</taxon>
        <taxon>Pteromalidae</taxon>
        <taxon>Pteromalinae</taxon>
        <taxon>Nasonia</taxon>
    </lineage>
</organism>
<dbReference type="InParanoid" id="A0A7M7HCF2"/>
<dbReference type="EnsemblMetazoa" id="XM_008217901">
    <property type="protein sequence ID" value="XP_008216123"/>
    <property type="gene ID" value="LOC103317892"/>
</dbReference>
<protein>
    <recommendedName>
        <fullName evidence="5">Probable oligoribonuclease</fullName>
    </recommendedName>
</protein>
<dbReference type="InterPro" id="IPR012337">
    <property type="entry name" value="RNaseH-like_sf"/>
</dbReference>
<evidence type="ECO:0000256" key="4">
    <source>
        <dbReference type="ARBA" id="ARBA00022839"/>
    </source>
</evidence>
<keyword evidence="4" id="KW-0269">Exonuclease</keyword>
<proteinExistence type="inferred from homology"/>
<dbReference type="InterPro" id="IPR022894">
    <property type="entry name" value="Oligoribonuclease"/>
</dbReference>
<dbReference type="SMART" id="SM00479">
    <property type="entry name" value="EXOIII"/>
    <property type="match status" value="1"/>
</dbReference>
<dbReference type="SMR" id="A0A7M7HCF2"/>
<dbReference type="Gene3D" id="3.30.420.10">
    <property type="entry name" value="Ribonuclease H-like superfamily/Ribonuclease H"/>
    <property type="match status" value="1"/>
</dbReference>
<evidence type="ECO:0000313" key="7">
    <source>
        <dbReference type="EnsemblMetazoa" id="XP_008216123"/>
    </source>
</evidence>
<dbReference type="FunCoup" id="A0A7M7HCF2">
    <property type="interactions" value="2188"/>
</dbReference>
<dbReference type="SUPFAM" id="SSF53098">
    <property type="entry name" value="Ribonuclease H-like"/>
    <property type="match status" value="1"/>
</dbReference>
<feature type="domain" description="Exonuclease" evidence="6">
    <location>
        <begin position="45"/>
        <end position="219"/>
    </location>
</feature>
<evidence type="ECO:0000259" key="6">
    <source>
        <dbReference type="SMART" id="SM00479"/>
    </source>
</evidence>
<evidence type="ECO:0000256" key="3">
    <source>
        <dbReference type="ARBA" id="ARBA00022801"/>
    </source>
</evidence>
<dbReference type="PANTHER" id="PTHR11046:SF0">
    <property type="entry name" value="OLIGORIBONUCLEASE, MITOCHONDRIAL"/>
    <property type="match status" value="1"/>
</dbReference>